<accession>A0ACC2IDD3</accession>
<evidence type="ECO:0000313" key="1">
    <source>
        <dbReference type="EMBL" id="KAJ8113193.1"/>
    </source>
</evidence>
<name>A0ACC2IDD3_9PLEO</name>
<organism evidence="1 2">
    <name type="scientific">Boeremia exigua</name>
    <dbReference type="NCBI Taxonomy" id="749465"/>
    <lineage>
        <taxon>Eukaryota</taxon>
        <taxon>Fungi</taxon>
        <taxon>Dikarya</taxon>
        <taxon>Ascomycota</taxon>
        <taxon>Pezizomycotina</taxon>
        <taxon>Dothideomycetes</taxon>
        <taxon>Pleosporomycetidae</taxon>
        <taxon>Pleosporales</taxon>
        <taxon>Pleosporineae</taxon>
        <taxon>Didymellaceae</taxon>
        <taxon>Boeremia</taxon>
    </lineage>
</organism>
<protein>
    <submittedName>
        <fullName evidence="1">Uncharacterized protein</fullName>
    </submittedName>
</protein>
<comment type="caution">
    <text evidence="1">The sequence shown here is derived from an EMBL/GenBank/DDBJ whole genome shotgun (WGS) entry which is preliminary data.</text>
</comment>
<keyword evidence="2" id="KW-1185">Reference proteome</keyword>
<sequence length="374" mass="41627">MAPSFSRISSGAVLLALAYNARPVNGEFWEDVDNCKLVLDDLPADLTNEFCHDWSYGYEPKDEYVTVTGYPVTVTEPAYGNTCDDYGYPTTSGYPEYTKYPDYSTSDKYPEYSTSDKYPEYSTSDKYPEYSTSAKYPDYSTSAKYPEYSTTGYPDYSSKIYPTSVPSNDTTTFSDESTSVPTDSTSFSDDSTSVPTETTSFSDESTATSAEITDVGKIANLPSTQLTFQGPTETPAGETDSGADVTVTSTVYTTFWTTSTIYDGYPAVTPPPYRRQARQVEGRAAWCVDRPCRLVPYDDYTIVEACKRYLNWKPYTSTVYEPGYTVTVPSYPTECKKKDDGYKADPYPTKYPDYSSNTSLSPTQQSTLSTRPNT</sequence>
<gene>
    <name evidence="1" type="ORF">OPT61_g4616</name>
</gene>
<proteinExistence type="predicted"/>
<dbReference type="Proteomes" id="UP001153331">
    <property type="component" value="Unassembled WGS sequence"/>
</dbReference>
<reference evidence="1" key="1">
    <citation type="submission" date="2022-11" db="EMBL/GenBank/DDBJ databases">
        <title>Genome Sequence of Boeremia exigua.</title>
        <authorList>
            <person name="Buettner E."/>
        </authorList>
    </citation>
    <scope>NUCLEOTIDE SEQUENCE</scope>
    <source>
        <strain evidence="1">CU02</strain>
    </source>
</reference>
<dbReference type="EMBL" id="JAPHNI010000269">
    <property type="protein sequence ID" value="KAJ8113193.1"/>
    <property type="molecule type" value="Genomic_DNA"/>
</dbReference>
<evidence type="ECO:0000313" key="2">
    <source>
        <dbReference type="Proteomes" id="UP001153331"/>
    </source>
</evidence>